<keyword evidence="5" id="KW-0472">Membrane</keyword>
<dbReference type="InterPro" id="IPR027094">
    <property type="entry name" value="Mitofusin_fam"/>
</dbReference>
<proteinExistence type="predicted"/>
<dbReference type="InterPro" id="IPR045063">
    <property type="entry name" value="Dynamin_N"/>
</dbReference>
<protein>
    <submittedName>
        <fullName evidence="7">Dynamin family protein</fullName>
    </submittedName>
</protein>
<dbReference type="Gene3D" id="3.40.50.300">
    <property type="entry name" value="P-loop containing nucleotide triphosphate hydrolases"/>
    <property type="match status" value="1"/>
</dbReference>
<organism evidence="7 8">
    <name type="scientific">Staphylococcus debuckii</name>
    <dbReference type="NCBI Taxonomy" id="2044912"/>
    <lineage>
        <taxon>Bacteria</taxon>
        <taxon>Bacillati</taxon>
        <taxon>Bacillota</taxon>
        <taxon>Bacilli</taxon>
        <taxon>Bacillales</taxon>
        <taxon>Staphylococcaceae</taxon>
        <taxon>Staphylococcus</taxon>
    </lineage>
</organism>
<evidence type="ECO:0000313" key="7">
    <source>
        <dbReference type="EMBL" id="MEL0537330.1"/>
    </source>
</evidence>
<dbReference type="PANTHER" id="PTHR10465:SF0">
    <property type="entry name" value="SARCALUMENIN"/>
    <property type="match status" value="1"/>
</dbReference>
<evidence type="ECO:0000256" key="4">
    <source>
        <dbReference type="ARBA" id="ARBA00023134"/>
    </source>
</evidence>
<comment type="caution">
    <text evidence="7">The sequence shown here is derived from an EMBL/GenBank/DDBJ whole genome shotgun (WGS) entry which is preliminary data.</text>
</comment>
<comment type="subcellular location">
    <subcellularLocation>
        <location evidence="1">Membrane</location>
    </subcellularLocation>
</comment>
<evidence type="ECO:0000256" key="3">
    <source>
        <dbReference type="ARBA" id="ARBA00022801"/>
    </source>
</evidence>
<keyword evidence="8" id="KW-1185">Reference proteome</keyword>
<feature type="domain" description="Dynamin N-terminal" evidence="6">
    <location>
        <begin position="56"/>
        <end position="200"/>
    </location>
</feature>
<keyword evidence="4" id="KW-0342">GTP-binding</keyword>
<dbReference type="EMBL" id="JBBWSC010000001">
    <property type="protein sequence ID" value="MEL0537330.1"/>
    <property type="molecule type" value="Genomic_DNA"/>
</dbReference>
<dbReference type="Proteomes" id="UP001380601">
    <property type="component" value="Unassembled WGS sequence"/>
</dbReference>
<evidence type="ECO:0000256" key="1">
    <source>
        <dbReference type="ARBA" id="ARBA00004370"/>
    </source>
</evidence>
<accession>A0ABU9EWI4</accession>
<evidence type="ECO:0000256" key="2">
    <source>
        <dbReference type="ARBA" id="ARBA00022741"/>
    </source>
</evidence>
<dbReference type="Pfam" id="PF00350">
    <property type="entry name" value="Dynamin_N"/>
    <property type="match status" value="1"/>
</dbReference>
<dbReference type="SUPFAM" id="SSF52540">
    <property type="entry name" value="P-loop containing nucleoside triphosphate hydrolases"/>
    <property type="match status" value="1"/>
</dbReference>
<reference evidence="7 8" key="1">
    <citation type="submission" date="2024-04" db="EMBL/GenBank/DDBJ databases">
        <title>Staphylococcus debuckii a clinical isolate.</title>
        <authorList>
            <person name="Magnan C."/>
            <person name="Plumet L."/>
            <person name="Morsli M."/>
            <person name="Molle V."/>
            <person name="Lavigne J.-P."/>
        </authorList>
    </citation>
    <scope>NUCLEOTIDE SEQUENCE [LARGE SCALE GENOMIC DNA]</scope>
    <source>
        <strain evidence="7 8">NSD001</strain>
    </source>
</reference>
<sequence>MKDYKEEYVKDKNEIISAIEILLEYVQQNKSELKSLENISEVERIKENFSRKEFEIVITGEGGVGKSTFINTLVNQNILPKKPTQVITYIKHSNLTQGIEGTKLHLKNGEITTINNKKLNRLSEKDLSEVEYLEIFLDSKFLKDGVVVVDTPSITALSESQKEIVDTKIKEATAHVSLSSAEQVEHKAEAEFVQNQDQTLFIVNKIDLIRPEEEEETIDAIIMDLSLKTTENLFFMSLQNDDHPLIAVKQQLDQILFGCDKLQTEIAEAYKLITCHYALLMKENLLKTEVELENEAFLKKIDDNMDALFEKMRNN</sequence>
<evidence type="ECO:0000259" key="6">
    <source>
        <dbReference type="Pfam" id="PF00350"/>
    </source>
</evidence>
<keyword evidence="3" id="KW-0378">Hydrolase</keyword>
<gene>
    <name evidence="7" type="ORF">AADA34_01150</name>
</gene>
<evidence type="ECO:0000256" key="5">
    <source>
        <dbReference type="ARBA" id="ARBA00023136"/>
    </source>
</evidence>
<evidence type="ECO:0000313" key="8">
    <source>
        <dbReference type="Proteomes" id="UP001380601"/>
    </source>
</evidence>
<name>A0ABU9EWI4_9STAP</name>
<dbReference type="InterPro" id="IPR027417">
    <property type="entry name" value="P-loop_NTPase"/>
</dbReference>
<dbReference type="RefSeq" id="WP_341611018.1">
    <property type="nucleotide sequence ID" value="NZ_JBBWSC010000001.1"/>
</dbReference>
<dbReference type="PANTHER" id="PTHR10465">
    <property type="entry name" value="TRANSMEMBRANE GTPASE FZO1"/>
    <property type="match status" value="1"/>
</dbReference>
<keyword evidence="2" id="KW-0547">Nucleotide-binding</keyword>